<accession>A0AAV3XS31</accession>
<dbReference type="EMBL" id="BLAY01000398">
    <property type="protein sequence ID" value="GET44536.1"/>
    <property type="molecule type" value="Genomic_DNA"/>
</dbReference>
<organism evidence="1 2">
    <name type="scientific">Microseira wollei NIES-4236</name>
    <dbReference type="NCBI Taxonomy" id="2530354"/>
    <lineage>
        <taxon>Bacteria</taxon>
        <taxon>Bacillati</taxon>
        <taxon>Cyanobacteriota</taxon>
        <taxon>Cyanophyceae</taxon>
        <taxon>Oscillatoriophycideae</taxon>
        <taxon>Aerosakkonematales</taxon>
        <taxon>Aerosakkonemataceae</taxon>
        <taxon>Microseira</taxon>
    </lineage>
</organism>
<gene>
    <name evidence="1" type="ORF">MiSe_93660</name>
</gene>
<proteinExistence type="predicted"/>
<dbReference type="AlphaFoldDB" id="A0AAV3XS31"/>
<name>A0AAV3XS31_9CYAN</name>
<dbReference type="Proteomes" id="UP001050975">
    <property type="component" value="Unassembled WGS sequence"/>
</dbReference>
<reference evidence="1" key="1">
    <citation type="submission" date="2019-10" db="EMBL/GenBank/DDBJ databases">
        <title>Draft genome sequece of Microseira wollei NIES-4236.</title>
        <authorList>
            <person name="Yamaguchi H."/>
            <person name="Suzuki S."/>
            <person name="Kawachi M."/>
        </authorList>
    </citation>
    <scope>NUCLEOTIDE SEQUENCE</scope>
    <source>
        <strain evidence="1">NIES-4236</strain>
    </source>
</reference>
<protein>
    <recommendedName>
        <fullName evidence="3">Transposase</fullName>
    </recommendedName>
</protein>
<evidence type="ECO:0000313" key="2">
    <source>
        <dbReference type="Proteomes" id="UP001050975"/>
    </source>
</evidence>
<sequence>MFNHRKRARCQEAKDIGPKRASIKMAVKSCTTTKFDVKCFQFVAVFMPQKVSKTKSKTPTFVVEIPRLVSKTDAGVLSSRGLFNGLGFATLNDKGVVASQASLWGGGESIINQDEKRLHPLQEGGLGGSGRLSPVK</sequence>
<keyword evidence="2" id="KW-1185">Reference proteome</keyword>
<comment type="caution">
    <text evidence="1">The sequence shown here is derived from an EMBL/GenBank/DDBJ whole genome shotgun (WGS) entry which is preliminary data.</text>
</comment>
<evidence type="ECO:0008006" key="3">
    <source>
        <dbReference type="Google" id="ProtNLM"/>
    </source>
</evidence>
<evidence type="ECO:0000313" key="1">
    <source>
        <dbReference type="EMBL" id="GET44536.1"/>
    </source>
</evidence>